<dbReference type="CDD" id="cd01854">
    <property type="entry name" value="YjeQ_EngC"/>
    <property type="match status" value="1"/>
</dbReference>
<dbReference type="InterPro" id="IPR010914">
    <property type="entry name" value="RsgA_GTPase_dom"/>
</dbReference>
<keyword evidence="3" id="KW-0378">Hydrolase</keyword>
<comment type="subcellular location">
    <subcellularLocation>
        <location evidence="3">Cytoplasm</location>
    </subcellularLocation>
</comment>
<sequence length="349" mass="38498">MSKRQLNRRQRWRIEKVQNERLARAQRKQAQQDDDVADQLGDEQAGLITAHYGSKVEVESLLDGSRQRCHFRANLAQLVVGDRVLWQPAQSSGDGVVVATDERTSVLCRPDNYGKLKPVAANVDRMLIVFAPAPVPSSQLLDRYLVAAELSGITPVLVLNKADLIDDVLRPHFDELSAIYHDLGYPLLEASAADAHGLSALRDALVGHTCVFVGQSGVGKSSLVNVLLPDAELATNVLSDVSGLGQHTTTTARLFHLPDGGNLIDSPGIREFGLWHIDEDELLRGYRELAPLAGHCRFRNCSHLHEPGCALTGAVEAGDISAERLENYYRIRETLDETARQRYDRSDND</sequence>
<reference evidence="6 7" key="1">
    <citation type="journal article" date="2012" name="J. Bacteriol.">
        <title>Genome sequence of an alkane-degrading bacterium, Alcanivorax pacificus type strain W11-5, isolated from deep sea sediment.</title>
        <authorList>
            <person name="Lai Q."/>
            <person name="Shao Z."/>
        </authorList>
    </citation>
    <scope>NUCLEOTIDE SEQUENCE [LARGE SCALE GENOMIC DNA]</scope>
    <source>
        <strain evidence="6 7">W11-5</strain>
    </source>
</reference>
<dbReference type="SUPFAM" id="SSF52540">
    <property type="entry name" value="P-loop containing nucleoside triphosphate hydrolases"/>
    <property type="match status" value="1"/>
</dbReference>
<dbReference type="KEGG" id="apac:S7S_15820"/>
<dbReference type="SUPFAM" id="SSF50249">
    <property type="entry name" value="Nucleic acid-binding proteins"/>
    <property type="match status" value="1"/>
</dbReference>
<name>A0A0B4XQW5_9GAMM</name>
<dbReference type="GO" id="GO:0042274">
    <property type="term" value="P:ribosomal small subunit biogenesis"/>
    <property type="evidence" value="ECO:0007669"/>
    <property type="project" value="UniProtKB-UniRule"/>
</dbReference>
<dbReference type="PANTHER" id="PTHR32120:SF11">
    <property type="entry name" value="SMALL RIBOSOMAL SUBUNIT BIOGENESIS GTPASE RSGA 1, MITOCHONDRIAL-RELATED"/>
    <property type="match status" value="1"/>
</dbReference>
<dbReference type="Proteomes" id="UP000006764">
    <property type="component" value="Chromosome"/>
</dbReference>
<dbReference type="PROSITE" id="PS51721">
    <property type="entry name" value="G_CP"/>
    <property type="match status" value="1"/>
</dbReference>
<dbReference type="HOGENOM" id="CLU_033617_2_0_6"/>
<dbReference type="OrthoDB" id="9809485at2"/>
<evidence type="ECO:0000256" key="2">
    <source>
        <dbReference type="ARBA" id="ARBA00023134"/>
    </source>
</evidence>
<feature type="binding site" evidence="3">
    <location>
        <begin position="160"/>
        <end position="163"/>
    </location>
    <ligand>
        <name>GTP</name>
        <dbReference type="ChEBI" id="CHEBI:37565"/>
    </ligand>
</feature>
<accession>A0A0B4XQW5</accession>
<keyword evidence="3" id="KW-0694">RNA-binding</keyword>
<feature type="binding site" evidence="3">
    <location>
        <position position="303"/>
    </location>
    <ligand>
        <name>Zn(2+)</name>
        <dbReference type="ChEBI" id="CHEBI:29105"/>
    </ligand>
</feature>
<dbReference type="InterPro" id="IPR030378">
    <property type="entry name" value="G_CP_dom"/>
</dbReference>
<keyword evidence="3" id="KW-0862">Zinc</keyword>
<comment type="subunit">
    <text evidence="3">Monomer. Associates with 30S ribosomal subunit, binds 16S rRNA.</text>
</comment>
<dbReference type="GO" id="GO:0019843">
    <property type="term" value="F:rRNA binding"/>
    <property type="evidence" value="ECO:0007669"/>
    <property type="project" value="UniProtKB-KW"/>
</dbReference>
<evidence type="ECO:0000313" key="6">
    <source>
        <dbReference type="EMBL" id="AJD49576.1"/>
    </source>
</evidence>
<dbReference type="EC" id="3.6.1.-" evidence="3"/>
<dbReference type="Pfam" id="PF03193">
    <property type="entry name" value="RsgA_GTPase"/>
    <property type="match status" value="1"/>
</dbReference>
<comment type="similarity">
    <text evidence="3">Belongs to the TRAFAC class YlqF/YawG GTPase family. RsgA subfamily.</text>
</comment>
<keyword evidence="3" id="KW-0963">Cytoplasm</keyword>
<keyword evidence="1 3" id="KW-0547">Nucleotide-binding</keyword>
<evidence type="ECO:0000256" key="3">
    <source>
        <dbReference type="HAMAP-Rule" id="MF_01820"/>
    </source>
</evidence>
<dbReference type="GO" id="GO:0003924">
    <property type="term" value="F:GTPase activity"/>
    <property type="evidence" value="ECO:0007669"/>
    <property type="project" value="UniProtKB-UniRule"/>
</dbReference>
<evidence type="ECO:0000259" key="4">
    <source>
        <dbReference type="PROSITE" id="PS50936"/>
    </source>
</evidence>
<dbReference type="Gene3D" id="3.40.50.300">
    <property type="entry name" value="P-loop containing nucleotide triphosphate hydrolases"/>
    <property type="match status" value="1"/>
</dbReference>
<dbReference type="GO" id="GO:0046872">
    <property type="term" value="F:metal ion binding"/>
    <property type="evidence" value="ECO:0007669"/>
    <property type="project" value="UniProtKB-KW"/>
</dbReference>
<dbReference type="NCBIfam" id="NF008931">
    <property type="entry name" value="PRK12288.1"/>
    <property type="match status" value="1"/>
</dbReference>
<gene>
    <name evidence="3" type="primary">rsgA</name>
    <name evidence="6" type="ORF">S7S_15820</name>
</gene>
<dbReference type="InterPro" id="IPR004881">
    <property type="entry name" value="Ribosome_biogen_GTPase_RsgA"/>
</dbReference>
<dbReference type="InterPro" id="IPR027417">
    <property type="entry name" value="P-loop_NTPase"/>
</dbReference>
<keyword evidence="3" id="KW-0699">rRNA-binding</keyword>
<organism evidence="6 7">
    <name type="scientific">Isoalcanivorax pacificus W11-5</name>
    <dbReference type="NCBI Taxonomy" id="391936"/>
    <lineage>
        <taxon>Bacteria</taxon>
        <taxon>Pseudomonadati</taxon>
        <taxon>Pseudomonadota</taxon>
        <taxon>Gammaproteobacteria</taxon>
        <taxon>Oceanospirillales</taxon>
        <taxon>Alcanivoracaceae</taxon>
        <taxon>Isoalcanivorax</taxon>
    </lineage>
</organism>
<evidence type="ECO:0000256" key="1">
    <source>
        <dbReference type="ARBA" id="ARBA00022741"/>
    </source>
</evidence>
<proteinExistence type="inferred from homology"/>
<comment type="cofactor">
    <cofactor evidence="3">
        <name>Zn(2+)</name>
        <dbReference type="ChEBI" id="CHEBI:29105"/>
    </cofactor>
    <text evidence="3">Binds 1 zinc ion per subunit.</text>
</comment>
<feature type="binding site" evidence="3">
    <location>
        <begin position="214"/>
        <end position="222"/>
    </location>
    <ligand>
        <name>GTP</name>
        <dbReference type="ChEBI" id="CHEBI:37565"/>
    </ligand>
</feature>
<keyword evidence="3" id="KW-0479">Metal-binding</keyword>
<evidence type="ECO:0000259" key="5">
    <source>
        <dbReference type="PROSITE" id="PS51721"/>
    </source>
</evidence>
<dbReference type="PANTHER" id="PTHR32120">
    <property type="entry name" value="SMALL RIBOSOMAL SUBUNIT BIOGENESIS GTPASE RSGA"/>
    <property type="match status" value="1"/>
</dbReference>
<dbReference type="RefSeq" id="WP_008733383.1">
    <property type="nucleotide sequence ID" value="NZ_CP004387.1"/>
</dbReference>
<comment type="function">
    <text evidence="3">One of several proteins that assist in the late maturation steps of the functional core of the 30S ribosomal subunit. Helps release RbfA from mature subunits. May play a role in the assembly of ribosomal proteins into the subunit. Circularly permuted GTPase that catalyzes slow GTP hydrolysis, GTPase activity is stimulated by the 30S ribosomal subunit.</text>
</comment>
<keyword evidence="7" id="KW-1185">Reference proteome</keyword>
<dbReference type="EMBL" id="CP004387">
    <property type="protein sequence ID" value="AJD49576.1"/>
    <property type="molecule type" value="Genomic_DNA"/>
</dbReference>
<feature type="domain" description="CP-type G" evidence="5">
    <location>
        <begin position="113"/>
        <end position="272"/>
    </location>
</feature>
<feature type="binding site" evidence="3">
    <location>
        <position position="301"/>
    </location>
    <ligand>
        <name>Zn(2+)</name>
        <dbReference type="ChEBI" id="CHEBI:29105"/>
    </ligand>
</feature>
<protein>
    <recommendedName>
        <fullName evidence="3">Small ribosomal subunit biogenesis GTPase RsgA</fullName>
        <ecNumber evidence="3">3.6.1.-</ecNumber>
    </recommendedName>
</protein>
<feature type="binding site" evidence="3">
    <location>
        <position position="309"/>
    </location>
    <ligand>
        <name>Zn(2+)</name>
        <dbReference type="ChEBI" id="CHEBI:29105"/>
    </ligand>
</feature>
<feature type="binding site" evidence="3">
    <location>
        <position position="296"/>
    </location>
    <ligand>
        <name>Zn(2+)</name>
        <dbReference type="ChEBI" id="CHEBI:29105"/>
    </ligand>
</feature>
<keyword evidence="3" id="KW-0690">Ribosome biogenesis</keyword>
<dbReference type="Gene3D" id="2.40.50.140">
    <property type="entry name" value="Nucleic acid-binding proteins"/>
    <property type="match status" value="1"/>
</dbReference>
<feature type="domain" description="EngC GTPase" evidence="4">
    <location>
        <begin position="121"/>
        <end position="270"/>
    </location>
</feature>
<dbReference type="NCBIfam" id="TIGR00157">
    <property type="entry name" value="ribosome small subunit-dependent GTPase A"/>
    <property type="match status" value="1"/>
</dbReference>
<dbReference type="STRING" id="391936.S7S_15820"/>
<dbReference type="PROSITE" id="PS50936">
    <property type="entry name" value="ENGC_GTPASE"/>
    <property type="match status" value="1"/>
</dbReference>
<dbReference type="AlphaFoldDB" id="A0A0B4XQW5"/>
<dbReference type="Gene3D" id="1.10.40.50">
    <property type="entry name" value="Probable gtpase engc, domain 3"/>
    <property type="match status" value="1"/>
</dbReference>
<evidence type="ECO:0000313" key="7">
    <source>
        <dbReference type="Proteomes" id="UP000006764"/>
    </source>
</evidence>
<dbReference type="GO" id="GO:0005525">
    <property type="term" value="F:GTP binding"/>
    <property type="evidence" value="ECO:0007669"/>
    <property type="project" value="UniProtKB-UniRule"/>
</dbReference>
<dbReference type="HAMAP" id="MF_01820">
    <property type="entry name" value="GTPase_RsgA"/>
    <property type="match status" value="1"/>
</dbReference>
<dbReference type="InterPro" id="IPR012340">
    <property type="entry name" value="NA-bd_OB-fold"/>
</dbReference>
<keyword evidence="2 3" id="KW-0342">GTP-binding</keyword>
<dbReference type="GO" id="GO:0005737">
    <property type="term" value="C:cytoplasm"/>
    <property type="evidence" value="ECO:0007669"/>
    <property type="project" value="UniProtKB-SubCell"/>
</dbReference>